<keyword evidence="3" id="KW-1003">Cell membrane</keyword>
<feature type="transmembrane region" description="Helical" evidence="8">
    <location>
        <begin position="257"/>
        <end position="275"/>
    </location>
</feature>
<evidence type="ECO:0000256" key="1">
    <source>
        <dbReference type="ARBA" id="ARBA00004651"/>
    </source>
</evidence>
<keyword evidence="6 8" id="KW-1133">Transmembrane helix</keyword>
<dbReference type="Gene3D" id="1.20.1250.20">
    <property type="entry name" value="MFS general substrate transporter like domains"/>
    <property type="match status" value="1"/>
</dbReference>
<keyword evidence="10" id="KW-1185">Reference proteome</keyword>
<dbReference type="Pfam" id="PF07690">
    <property type="entry name" value="MFS_1"/>
    <property type="match status" value="1"/>
</dbReference>
<keyword evidence="4" id="KW-0762">Sugar transport</keyword>
<feature type="transmembrane region" description="Helical" evidence="8">
    <location>
        <begin position="103"/>
        <end position="126"/>
    </location>
</feature>
<dbReference type="InterPro" id="IPR036259">
    <property type="entry name" value="MFS_trans_sf"/>
</dbReference>
<feature type="transmembrane region" description="Helical" evidence="8">
    <location>
        <begin position="12"/>
        <end position="35"/>
    </location>
</feature>
<evidence type="ECO:0000256" key="3">
    <source>
        <dbReference type="ARBA" id="ARBA00022475"/>
    </source>
</evidence>
<evidence type="ECO:0000256" key="6">
    <source>
        <dbReference type="ARBA" id="ARBA00022989"/>
    </source>
</evidence>
<evidence type="ECO:0000256" key="5">
    <source>
        <dbReference type="ARBA" id="ARBA00022692"/>
    </source>
</evidence>
<keyword evidence="2" id="KW-0813">Transport</keyword>
<feature type="transmembrane region" description="Helical" evidence="8">
    <location>
        <begin position="225"/>
        <end position="251"/>
    </location>
</feature>
<keyword evidence="5 8" id="KW-0812">Transmembrane</keyword>
<sequence length="405" mass="41921">MSAIRLCLTDPALRAAGLVMTLQGAVACSFAPYLSTLAVNSFGFGDHGYAVLLALFSIASVSAAVIGGIRADQTAKRRRITLVAVLALALGTLLMTAAPGPWIFALTVALLIPISSITFGQVFALARLAATRYPPENRDGIMAVIRALFAFPFIVVLPLWSLVFAAGAPVTTVFPAGLLLAFAMLLGVCRLWPRDGAPLWEDRPSGRTFHAALAEMARPRIAARVIALGAVFSASTVYMAIVSLIMTPAVARGTADVALYVGLVAGLEVPFMLLIPGLTRSIPRTRLIFVGALLYSLHVALLPVLAGTAFVWLLVLPAAVGGAVTLTVPIAYLQDLLADRPGAGASLMALQRLAGDVIAASCFALGTALSGYGMVALLGVAASMAGAAALWAADHLPGVAARRRA</sequence>
<dbReference type="PROSITE" id="PS51257">
    <property type="entry name" value="PROKAR_LIPOPROTEIN"/>
    <property type="match status" value="1"/>
</dbReference>
<feature type="transmembrane region" description="Helical" evidence="8">
    <location>
        <begin position="372"/>
        <end position="393"/>
    </location>
</feature>
<evidence type="ECO:0000256" key="4">
    <source>
        <dbReference type="ARBA" id="ARBA00022597"/>
    </source>
</evidence>
<evidence type="ECO:0000313" key="9">
    <source>
        <dbReference type="EMBL" id="NHB78069.1"/>
    </source>
</evidence>
<keyword evidence="7 8" id="KW-0472">Membrane</keyword>
<dbReference type="PANTHER" id="PTHR23535:SF2">
    <property type="entry name" value="SUGAR EFFLUX TRANSPORTER A-RELATED"/>
    <property type="match status" value="1"/>
</dbReference>
<feature type="transmembrane region" description="Helical" evidence="8">
    <location>
        <begin position="47"/>
        <end position="68"/>
    </location>
</feature>
<dbReference type="EMBL" id="JAANHS010000015">
    <property type="protein sequence ID" value="NHB78069.1"/>
    <property type="molecule type" value="Genomic_DNA"/>
</dbReference>
<feature type="transmembrane region" description="Helical" evidence="8">
    <location>
        <begin position="147"/>
        <end position="167"/>
    </location>
</feature>
<evidence type="ECO:0000313" key="10">
    <source>
        <dbReference type="Proteomes" id="UP001515660"/>
    </source>
</evidence>
<feature type="transmembrane region" description="Helical" evidence="8">
    <location>
        <begin position="287"/>
        <end position="306"/>
    </location>
</feature>
<protein>
    <submittedName>
        <fullName evidence="9">MFS transporter</fullName>
    </submittedName>
</protein>
<evidence type="ECO:0000256" key="2">
    <source>
        <dbReference type="ARBA" id="ARBA00022448"/>
    </source>
</evidence>
<dbReference type="InterPro" id="IPR011701">
    <property type="entry name" value="MFS"/>
</dbReference>
<gene>
    <name evidence="9" type="ORF">G8O29_15210</name>
</gene>
<accession>A0ABX0G9X4</accession>
<dbReference type="SUPFAM" id="SSF103473">
    <property type="entry name" value="MFS general substrate transporter"/>
    <property type="match status" value="1"/>
</dbReference>
<proteinExistence type="predicted"/>
<feature type="transmembrane region" description="Helical" evidence="8">
    <location>
        <begin position="173"/>
        <end position="193"/>
    </location>
</feature>
<comment type="subcellular location">
    <subcellularLocation>
        <location evidence="1">Cell membrane</location>
        <topology evidence="1">Multi-pass membrane protein</topology>
    </subcellularLocation>
</comment>
<name>A0ABX0G9X4_9RHOB</name>
<evidence type="ECO:0000256" key="8">
    <source>
        <dbReference type="SAM" id="Phobius"/>
    </source>
</evidence>
<dbReference type="Proteomes" id="UP001515660">
    <property type="component" value="Unassembled WGS sequence"/>
</dbReference>
<evidence type="ECO:0000256" key="7">
    <source>
        <dbReference type="ARBA" id="ARBA00023136"/>
    </source>
</evidence>
<organism evidence="9 10">
    <name type="scientific">Rhodobacter calidifons</name>
    <dbReference type="NCBI Taxonomy" id="2715277"/>
    <lineage>
        <taxon>Bacteria</taxon>
        <taxon>Pseudomonadati</taxon>
        <taxon>Pseudomonadota</taxon>
        <taxon>Alphaproteobacteria</taxon>
        <taxon>Rhodobacterales</taxon>
        <taxon>Rhodobacter group</taxon>
        <taxon>Rhodobacter</taxon>
    </lineage>
</organism>
<dbReference type="PANTHER" id="PTHR23535">
    <property type="entry name" value="SUGAR EFFLUX TRANSPORTER A-RELATED"/>
    <property type="match status" value="1"/>
</dbReference>
<dbReference type="RefSeq" id="WP_166404079.1">
    <property type="nucleotide sequence ID" value="NZ_JAANHS010000015.1"/>
</dbReference>
<reference evidence="9 10" key="1">
    <citation type="journal article" date="2022" name="Microorganisms">
        <title>Genome Sequence and Characterization of a Xanthorhodopsin-Containing, Aerobic Anoxygenic Phototrophic Rhodobacter Species, Isolated from Mesophilic Conditions at Yellowstone National Park.</title>
        <authorList>
            <person name="Kyndt J.A."/>
            <person name="Robertson S."/>
            <person name="Shoffstall I.B."/>
            <person name="Ramaley R.F."/>
            <person name="Meyer T.E."/>
        </authorList>
    </citation>
    <scope>NUCLEOTIDE SEQUENCE [LARGE SCALE GENOMIC DNA]</scope>
    <source>
        <strain evidence="9 10">M37P</strain>
    </source>
</reference>
<comment type="caution">
    <text evidence="9">The sequence shown here is derived from an EMBL/GenBank/DDBJ whole genome shotgun (WGS) entry which is preliminary data.</text>
</comment>
<feature type="transmembrane region" description="Helical" evidence="8">
    <location>
        <begin position="80"/>
        <end position="97"/>
    </location>
</feature>